<feature type="transmembrane region" description="Helical" evidence="1">
    <location>
        <begin position="49"/>
        <end position="73"/>
    </location>
</feature>
<name>A0A8D1W334_PIG</name>
<keyword evidence="1" id="KW-0812">Transmembrane</keyword>
<reference evidence="2" key="1">
    <citation type="submission" date="2025-05" db="UniProtKB">
        <authorList>
            <consortium name="Ensembl"/>
        </authorList>
    </citation>
    <scope>IDENTIFICATION</scope>
</reference>
<accession>A0A8D1W334</accession>
<proteinExistence type="predicted"/>
<sequence length="131" mass="14689">MMAILPGVRWYLTEVLTCISLIICGVENFFICLLAICMSYLEKGLFRSFAHFSVGLSVFLLLSCMNCLYILQIRPLSVSLFAKNSSHSVGCLFLLMVSFAMQKLLSVIRSHWFMCVFTVIILGGGSNKMLL</sequence>
<dbReference type="Ensembl" id="ENSSSCT00060075852.1">
    <property type="protein sequence ID" value="ENSSSCP00060032776.1"/>
    <property type="gene ID" value="ENSSSCG00060055683.1"/>
</dbReference>
<dbReference type="Proteomes" id="UP000694722">
    <property type="component" value="Unplaced"/>
</dbReference>
<evidence type="ECO:0000313" key="3">
    <source>
        <dbReference type="Proteomes" id="UP000694723"/>
    </source>
</evidence>
<keyword evidence="1" id="KW-0472">Membrane</keyword>
<evidence type="ECO:0000313" key="2">
    <source>
        <dbReference type="Ensembl" id="ENSSSCP00060032776.1"/>
    </source>
</evidence>
<organism evidence="2 3">
    <name type="scientific">Sus scrofa</name>
    <name type="common">Pig</name>
    <dbReference type="NCBI Taxonomy" id="9823"/>
    <lineage>
        <taxon>Eukaryota</taxon>
        <taxon>Metazoa</taxon>
        <taxon>Chordata</taxon>
        <taxon>Craniata</taxon>
        <taxon>Vertebrata</taxon>
        <taxon>Euteleostomi</taxon>
        <taxon>Mammalia</taxon>
        <taxon>Eutheria</taxon>
        <taxon>Laurasiatheria</taxon>
        <taxon>Artiodactyla</taxon>
        <taxon>Suina</taxon>
        <taxon>Suidae</taxon>
        <taxon>Sus</taxon>
    </lineage>
</organism>
<dbReference type="Ensembl" id="ENSSSCT00040045865.1">
    <property type="protein sequence ID" value="ENSSSCP00040019237.1"/>
    <property type="gene ID" value="ENSSSCG00040034101.1"/>
</dbReference>
<feature type="transmembrane region" description="Helical" evidence="1">
    <location>
        <begin position="12"/>
        <end position="37"/>
    </location>
</feature>
<feature type="transmembrane region" description="Helical" evidence="1">
    <location>
        <begin position="85"/>
        <end position="105"/>
    </location>
</feature>
<dbReference type="AlphaFoldDB" id="A0A8D1W334"/>
<dbReference type="Proteomes" id="UP000694723">
    <property type="component" value="Unplaced"/>
</dbReference>
<keyword evidence="1" id="KW-1133">Transmembrane helix</keyword>
<evidence type="ECO:0000256" key="1">
    <source>
        <dbReference type="SAM" id="Phobius"/>
    </source>
</evidence>
<protein>
    <submittedName>
        <fullName evidence="2">Uncharacterized protein</fullName>
    </submittedName>
</protein>